<dbReference type="InterPro" id="IPR052983">
    <property type="entry name" value="MFS_Riboflavin_Transporter"/>
</dbReference>
<feature type="transmembrane region" description="Helical" evidence="6">
    <location>
        <begin position="326"/>
        <end position="343"/>
    </location>
</feature>
<comment type="subcellular location">
    <subcellularLocation>
        <location evidence="1">Cell membrane</location>
        <topology evidence="1">Multi-pass membrane protein</topology>
    </subcellularLocation>
</comment>
<feature type="transmembrane region" description="Helical" evidence="6">
    <location>
        <begin position="268"/>
        <end position="289"/>
    </location>
</feature>
<protein>
    <submittedName>
        <fullName evidence="8">MFS transporter</fullName>
    </submittedName>
</protein>
<evidence type="ECO:0000256" key="1">
    <source>
        <dbReference type="ARBA" id="ARBA00004651"/>
    </source>
</evidence>
<accession>A0A8J3THM3</accession>
<comment type="caution">
    <text evidence="8">The sequence shown here is derived from an EMBL/GenBank/DDBJ whole genome shotgun (WGS) entry which is preliminary data.</text>
</comment>
<evidence type="ECO:0000313" key="9">
    <source>
        <dbReference type="Proteomes" id="UP000599074"/>
    </source>
</evidence>
<dbReference type="InterPro" id="IPR036259">
    <property type="entry name" value="MFS_trans_sf"/>
</dbReference>
<feature type="transmembrane region" description="Helical" evidence="6">
    <location>
        <begin position="29"/>
        <end position="50"/>
    </location>
</feature>
<evidence type="ECO:0000313" key="8">
    <source>
        <dbReference type="EMBL" id="GII26424.1"/>
    </source>
</evidence>
<organism evidence="8 9">
    <name type="scientific">Planosporangium mesophilum</name>
    <dbReference type="NCBI Taxonomy" id="689768"/>
    <lineage>
        <taxon>Bacteria</taxon>
        <taxon>Bacillati</taxon>
        <taxon>Actinomycetota</taxon>
        <taxon>Actinomycetes</taxon>
        <taxon>Micromonosporales</taxon>
        <taxon>Micromonosporaceae</taxon>
        <taxon>Planosporangium</taxon>
    </lineage>
</organism>
<feature type="transmembrane region" description="Helical" evidence="6">
    <location>
        <begin position="392"/>
        <end position="413"/>
    </location>
</feature>
<feature type="transmembrane region" description="Helical" evidence="6">
    <location>
        <begin position="236"/>
        <end position="262"/>
    </location>
</feature>
<dbReference type="EMBL" id="BOON01000077">
    <property type="protein sequence ID" value="GII26424.1"/>
    <property type="molecule type" value="Genomic_DNA"/>
</dbReference>
<reference evidence="8" key="1">
    <citation type="submission" date="2021-01" db="EMBL/GenBank/DDBJ databases">
        <title>Whole genome shotgun sequence of Planosporangium mesophilum NBRC 109066.</title>
        <authorList>
            <person name="Komaki H."/>
            <person name="Tamura T."/>
        </authorList>
    </citation>
    <scope>NUCLEOTIDE SEQUENCE</scope>
    <source>
        <strain evidence="8">NBRC 109066</strain>
    </source>
</reference>
<evidence type="ECO:0000256" key="3">
    <source>
        <dbReference type="ARBA" id="ARBA00022692"/>
    </source>
</evidence>
<dbReference type="GO" id="GO:0022857">
    <property type="term" value="F:transmembrane transporter activity"/>
    <property type="evidence" value="ECO:0007669"/>
    <property type="project" value="InterPro"/>
</dbReference>
<dbReference type="PROSITE" id="PS50850">
    <property type="entry name" value="MFS"/>
    <property type="match status" value="1"/>
</dbReference>
<keyword evidence="3 6" id="KW-0812">Transmembrane</keyword>
<feature type="transmembrane region" description="Helical" evidence="6">
    <location>
        <begin position="62"/>
        <end position="86"/>
    </location>
</feature>
<keyword evidence="4 6" id="KW-1133">Transmembrane helix</keyword>
<feature type="transmembrane region" description="Helical" evidence="6">
    <location>
        <begin position="156"/>
        <end position="176"/>
    </location>
</feature>
<keyword evidence="2" id="KW-0813">Transport</keyword>
<feature type="domain" description="Major facilitator superfamily (MFS) profile" evidence="7">
    <location>
        <begin position="30"/>
        <end position="415"/>
    </location>
</feature>
<sequence length="417" mass="42428">MLRLMALTRVTRLPAGAGRSGGNRVFRGWWIVAALAVTQTVGYGALYYAFAVLLQPMARDLHASATVVTGALTASTLAGAVMAVPVGRWLDRHGGRGLMTTGSLAATALLAAWSQVHTVAQLYAVLVGVGLTSAMVLYEPAFAVVVAWFDPGRRANALLAITVVAGFASSVFLPVTGLLVDRYGWREALLLLAVLHGAVTVPLHALVLRRPPTGPAPSQGHPLTSGRGRAVRDTRFWILAVGFVAHSAAVSALTVHLVAYLISRGHPATFAAGVAGLLGILSVTGRVVLTGAQRRVRPSTVVAAIFALQALAAASLPLAAASRTGAVIAVVGFGLGFGAATIARPTMLADRYGTSGYATISGLLTVPVTLAKAGAPLAAAGLMYAAGGYTPVWVAVAVCCAVAAAGMLTRAGAAPPP</sequence>
<dbReference type="InterPro" id="IPR020846">
    <property type="entry name" value="MFS_dom"/>
</dbReference>
<feature type="transmembrane region" description="Helical" evidence="6">
    <location>
        <begin position="363"/>
        <end position="386"/>
    </location>
</feature>
<dbReference type="PANTHER" id="PTHR43385:SF1">
    <property type="entry name" value="RIBOFLAVIN TRANSPORTER RIBJ"/>
    <property type="match status" value="1"/>
</dbReference>
<evidence type="ECO:0000256" key="6">
    <source>
        <dbReference type="SAM" id="Phobius"/>
    </source>
</evidence>
<dbReference type="InterPro" id="IPR011701">
    <property type="entry name" value="MFS"/>
</dbReference>
<feature type="transmembrane region" description="Helical" evidence="6">
    <location>
        <begin position="122"/>
        <end position="149"/>
    </location>
</feature>
<keyword evidence="5 6" id="KW-0472">Membrane</keyword>
<name>A0A8J3THM3_9ACTN</name>
<evidence type="ECO:0000259" key="7">
    <source>
        <dbReference type="PROSITE" id="PS50850"/>
    </source>
</evidence>
<evidence type="ECO:0000256" key="2">
    <source>
        <dbReference type="ARBA" id="ARBA00022448"/>
    </source>
</evidence>
<proteinExistence type="predicted"/>
<dbReference type="Proteomes" id="UP000599074">
    <property type="component" value="Unassembled WGS sequence"/>
</dbReference>
<keyword evidence="9" id="KW-1185">Reference proteome</keyword>
<evidence type="ECO:0000256" key="5">
    <source>
        <dbReference type="ARBA" id="ARBA00023136"/>
    </source>
</evidence>
<feature type="transmembrane region" description="Helical" evidence="6">
    <location>
        <begin position="98"/>
        <end position="116"/>
    </location>
</feature>
<feature type="transmembrane region" description="Helical" evidence="6">
    <location>
        <begin position="301"/>
        <end position="320"/>
    </location>
</feature>
<dbReference type="Gene3D" id="1.20.1250.20">
    <property type="entry name" value="MFS general substrate transporter like domains"/>
    <property type="match status" value="1"/>
</dbReference>
<dbReference type="SUPFAM" id="SSF103473">
    <property type="entry name" value="MFS general substrate transporter"/>
    <property type="match status" value="1"/>
</dbReference>
<dbReference type="GO" id="GO:0005886">
    <property type="term" value="C:plasma membrane"/>
    <property type="evidence" value="ECO:0007669"/>
    <property type="project" value="UniProtKB-SubCell"/>
</dbReference>
<dbReference type="Pfam" id="PF07690">
    <property type="entry name" value="MFS_1"/>
    <property type="match status" value="1"/>
</dbReference>
<gene>
    <name evidence="8" type="ORF">Pme01_60210</name>
</gene>
<evidence type="ECO:0000256" key="4">
    <source>
        <dbReference type="ARBA" id="ARBA00022989"/>
    </source>
</evidence>
<dbReference type="PANTHER" id="PTHR43385">
    <property type="entry name" value="RIBOFLAVIN TRANSPORTER RIBJ"/>
    <property type="match status" value="1"/>
</dbReference>
<feature type="transmembrane region" description="Helical" evidence="6">
    <location>
        <begin position="188"/>
        <end position="208"/>
    </location>
</feature>
<dbReference type="AlphaFoldDB" id="A0A8J3THM3"/>